<evidence type="ECO:0000256" key="1">
    <source>
        <dbReference type="SAM" id="SignalP"/>
    </source>
</evidence>
<dbReference type="Proteomes" id="UP001164746">
    <property type="component" value="Chromosome 15"/>
</dbReference>
<feature type="chain" id="PRO_5045150842" evidence="1">
    <location>
        <begin position="18"/>
        <end position="469"/>
    </location>
</feature>
<dbReference type="PANTHER" id="PTHR22901">
    <property type="entry name" value="SIALATE O-ACETYLESTERASE"/>
    <property type="match status" value="1"/>
</dbReference>
<gene>
    <name evidence="2" type="ORF">MAR_013655</name>
</gene>
<reference evidence="2" key="1">
    <citation type="submission" date="2022-11" db="EMBL/GenBank/DDBJ databases">
        <title>Centuries of genome instability and evolution in soft-shell clam transmissible cancer (bioRxiv).</title>
        <authorList>
            <person name="Hart S.F.M."/>
            <person name="Yonemitsu M.A."/>
            <person name="Giersch R.M."/>
            <person name="Beal B.F."/>
            <person name="Arriagada G."/>
            <person name="Davis B.W."/>
            <person name="Ostrander E.A."/>
            <person name="Goff S.P."/>
            <person name="Metzger M.J."/>
        </authorList>
    </citation>
    <scope>NUCLEOTIDE SEQUENCE</scope>
    <source>
        <strain evidence="2">MELC-2E11</strain>
        <tissue evidence="2">Siphon/mantle</tissue>
    </source>
</reference>
<name>A0ABY7G4J1_MYAAR</name>
<evidence type="ECO:0000313" key="2">
    <source>
        <dbReference type="EMBL" id="WAR27951.1"/>
    </source>
</evidence>
<dbReference type="Gene3D" id="3.40.50.1110">
    <property type="entry name" value="SGNH hydrolase"/>
    <property type="match status" value="1"/>
</dbReference>
<sequence>MHLKLALLSIVFGFTRGACTQVHLHLGLRGHSGLNGQCPGGRNDRGHYKSGPGPYQINITSSEGTLTMNDVMFGDVWLCSGQSNMQFTTSMVFNASEEVTDANNYPDIRLFTVALKWSNRTLYELTEYPIGLIATTWGGTPVEAWSSQDAMNICEPEKAGLTDARTNQKPLDKRTNQTVSNGIFTGNEPAPQNTPTQLWKAMVHPMLNLTIYGAIWYQGEANAGAPELYKCRFPVMIFDWRAKFNEGSSGQTDPNFPFGFVQLASWRNDSTITKGFPDIRWRQTSDFGYVPNPQMPYTFMAVAMDLPDFTSPYNSIHPRDKQDIADRLLLSALPVAYNVTSLGRYQGPLVSKVTYSNASLMIEFDTQIEIRTKDGFEVCCATSKYSKCDGSDQAVWIAAPIMKSSPQSVTLLICNSSLGLTRGFRYAWRESPCAFKKCAIYSRPDMNSLPMGPYIKIELDPLKYLPHVY</sequence>
<evidence type="ECO:0000313" key="3">
    <source>
        <dbReference type="Proteomes" id="UP001164746"/>
    </source>
</evidence>
<feature type="signal peptide" evidence="1">
    <location>
        <begin position="1"/>
        <end position="17"/>
    </location>
</feature>
<dbReference type="PANTHER" id="PTHR22901:SF0">
    <property type="entry name" value="SIALATE O-ACETYLESTERASE"/>
    <property type="match status" value="1"/>
</dbReference>
<dbReference type="InterPro" id="IPR036514">
    <property type="entry name" value="SGNH_hydro_sf"/>
</dbReference>
<keyword evidence="3" id="KW-1185">Reference proteome</keyword>
<accession>A0ABY7G4J1</accession>
<dbReference type="EMBL" id="CP111026">
    <property type="protein sequence ID" value="WAR27951.1"/>
    <property type="molecule type" value="Genomic_DNA"/>
</dbReference>
<organism evidence="2 3">
    <name type="scientific">Mya arenaria</name>
    <name type="common">Soft-shell clam</name>
    <dbReference type="NCBI Taxonomy" id="6604"/>
    <lineage>
        <taxon>Eukaryota</taxon>
        <taxon>Metazoa</taxon>
        <taxon>Spiralia</taxon>
        <taxon>Lophotrochozoa</taxon>
        <taxon>Mollusca</taxon>
        <taxon>Bivalvia</taxon>
        <taxon>Autobranchia</taxon>
        <taxon>Heteroconchia</taxon>
        <taxon>Euheterodonta</taxon>
        <taxon>Imparidentia</taxon>
        <taxon>Neoheterodontei</taxon>
        <taxon>Myida</taxon>
        <taxon>Myoidea</taxon>
        <taxon>Myidae</taxon>
        <taxon>Mya</taxon>
    </lineage>
</organism>
<proteinExistence type="predicted"/>
<dbReference type="SUPFAM" id="SSF52266">
    <property type="entry name" value="SGNH hydrolase"/>
    <property type="match status" value="1"/>
</dbReference>
<dbReference type="InterPro" id="IPR039329">
    <property type="entry name" value="SIAE"/>
</dbReference>
<protein>
    <submittedName>
        <fullName evidence="2">SIAE-like protein</fullName>
    </submittedName>
</protein>
<keyword evidence="1" id="KW-0732">Signal</keyword>